<evidence type="ECO:0000313" key="1">
    <source>
        <dbReference type="EMBL" id="KAF7150678.1"/>
    </source>
</evidence>
<sequence>MDSPSVLQKQQVAIIVDSLNKSKSEEELLEVLEGVVRSYHEVSKPQLQLKVWAAEQIHSTQLYHGVE</sequence>
<name>A0A834HCQ6_RHOSS</name>
<organism evidence="1 2">
    <name type="scientific">Rhododendron simsii</name>
    <name type="common">Sims's rhododendron</name>
    <dbReference type="NCBI Taxonomy" id="118357"/>
    <lineage>
        <taxon>Eukaryota</taxon>
        <taxon>Viridiplantae</taxon>
        <taxon>Streptophyta</taxon>
        <taxon>Embryophyta</taxon>
        <taxon>Tracheophyta</taxon>
        <taxon>Spermatophyta</taxon>
        <taxon>Magnoliopsida</taxon>
        <taxon>eudicotyledons</taxon>
        <taxon>Gunneridae</taxon>
        <taxon>Pentapetalae</taxon>
        <taxon>asterids</taxon>
        <taxon>Ericales</taxon>
        <taxon>Ericaceae</taxon>
        <taxon>Ericoideae</taxon>
        <taxon>Rhodoreae</taxon>
        <taxon>Rhododendron</taxon>
    </lineage>
</organism>
<dbReference type="AlphaFoldDB" id="A0A834HCQ6"/>
<dbReference type="EMBL" id="WJXA01000002">
    <property type="protein sequence ID" value="KAF7150678.1"/>
    <property type="molecule type" value="Genomic_DNA"/>
</dbReference>
<evidence type="ECO:0000313" key="2">
    <source>
        <dbReference type="Proteomes" id="UP000626092"/>
    </source>
</evidence>
<gene>
    <name evidence="1" type="ORF">RHSIM_Rhsim02G0148200</name>
</gene>
<comment type="caution">
    <text evidence="1">The sequence shown here is derived from an EMBL/GenBank/DDBJ whole genome shotgun (WGS) entry which is preliminary data.</text>
</comment>
<protein>
    <submittedName>
        <fullName evidence="1">Uncharacterized protein</fullName>
    </submittedName>
</protein>
<dbReference type="Proteomes" id="UP000626092">
    <property type="component" value="Unassembled WGS sequence"/>
</dbReference>
<proteinExistence type="predicted"/>
<accession>A0A834HCQ6</accession>
<keyword evidence="2" id="KW-1185">Reference proteome</keyword>
<reference evidence="1" key="1">
    <citation type="submission" date="2019-11" db="EMBL/GenBank/DDBJ databases">
        <authorList>
            <person name="Liu Y."/>
            <person name="Hou J."/>
            <person name="Li T.-Q."/>
            <person name="Guan C.-H."/>
            <person name="Wu X."/>
            <person name="Wu H.-Z."/>
            <person name="Ling F."/>
            <person name="Zhang R."/>
            <person name="Shi X.-G."/>
            <person name="Ren J.-P."/>
            <person name="Chen E.-F."/>
            <person name="Sun J.-M."/>
        </authorList>
    </citation>
    <scope>NUCLEOTIDE SEQUENCE</scope>
    <source>
        <strain evidence="1">Adult_tree_wgs_1</strain>
        <tissue evidence="1">Leaves</tissue>
    </source>
</reference>